<dbReference type="EMBL" id="JALAOH010000069">
    <property type="protein sequence ID" value="MCY8318542.1"/>
    <property type="molecule type" value="Genomic_DNA"/>
</dbReference>
<keyword evidence="1" id="KW-1133">Transmembrane helix</keyword>
<organism evidence="2 3">
    <name type="scientific">Bacillus vallismortis</name>
    <dbReference type="NCBI Taxonomy" id="72361"/>
    <lineage>
        <taxon>Bacteria</taxon>
        <taxon>Bacillati</taxon>
        <taxon>Bacillota</taxon>
        <taxon>Bacilli</taxon>
        <taxon>Bacillales</taxon>
        <taxon>Bacillaceae</taxon>
        <taxon>Bacillus</taxon>
    </lineage>
</organism>
<keyword evidence="1" id="KW-0472">Membrane</keyword>
<accession>A0AAP3CN02</accession>
<gene>
    <name evidence="2" type="ORF">MOC71_17815</name>
</gene>
<keyword evidence="1" id="KW-0812">Transmembrane</keyword>
<evidence type="ECO:0000256" key="1">
    <source>
        <dbReference type="SAM" id="Phobius"/>
    </source>
</evidence>
<comment type="caution">
    <text evidence="2">The sequence shown here is derived from an EMBL/GenBank/DDBJ whole genome shotgun (WGS) entry which is preliminary data.</text>
</comment>
<evidence type="ECO:0000313" key="3">
    <source>
        <dbReference type="Proteomes" id="UP001067121"/>
    </source>
</evidence>
<sequence>MQLADIWSWLQQNGILAAAITGTIALIFNQRQKNIERFYAQSDETLEKLLEPMYYSLKEIKDTLDETTKIGLIESFFNEFS</sequence>
<dbReference type="AlphaFoldDB" id="A0AAP3CN02"/>
<proteinExistence type="predicted"/>
<reference evidence="2" key="1">
    <citation type="submission" date="2022-02" db="EMBL/GenBank/DDBJ databases">
        <title>Crop Bioprotection Bacillus Genome Sequencing.</title>
        <authorList>
            <person name="Dunlap C."/>
        </authorList>
    </citation>
    <scope>NUCLEOTIDE SEQUENCE</scope>
    <source>
        <strain evidence="2">98-1</strain>
    </source>
</reference>
<evidence type="ECO:0000313" key="2">
    <source>
        <dbReference type="EMBL" id="MCY8318542.1"/>
    </source>
</evidence>
<name>A0AAP3CN02_BACVA</name>
<dbReference type="RefSeq" id="WP_268527496.1">
    <property type="nucleotide sequence ID" value="NZ_JALAOG010000005.1"/>
</dbReference>
<feature type="transmembrane region" description="Helical" evidence="1">
    <location>
        <begin position="6"/>
        <end position="28"/>
    </location>
</feature>
<dbReference type="Proteomes" id="UP001067121">
    <property type="component" value="Unassembled WGS sequence"/>
</dbReference>
<protein>
    <submittedName>
        <fullName evidence="2">Uncharacterized protein</fullName>
    </submittedName>
</protein>